<reference evidence="2 3" key="1">
    <citation type="submission" date="2021-03" db="EMBL/GenBank/DDBJ databases">
        <title>Sequencing the genomes of 1000 actinobacteria strains.</title>
        <authorList>
            <person name="Klenk H.-P."/>
        </authorList>
    </citation>
    <scope>NUCLEOTIDE SEQUENCE [LARGE SCALE GENOMIC DNA]</scope>
    <source>
        <strain evidence="2 3">DSM 46670</strain>
    </source>
</reference>
<dbReference type="InterPro" id="IPR019198">
    <property type="entry name" value="Beta_propeller_containing"/>
</dbReference>
<name>A0ABS4TJD2_9PSEU</name>
<organism evidence="2 3">
    <name type="scientific">Kibdelosporangium banguiense</name>
    <dbReference type="NCBI Taxonomy" id="1365924"/>
    <lineage>
        <taxon>Bacteria</taxon>
        <taxon>Bacillati</taxon>
        <taxon>Actinomycetota</taxon>
        <taxon>Actinomycetes</taxon>
        <taxon>Pseudonocardiales</taxon>
        <taxon>Pseudonocardiaceae</taxon>
        <taxon>Kibdelosporangium</taxon>
    </lineage>
</organism>
<evidence type="ECO:0008006" key="4">
    <source>
        <dbReference type="Google" id="ProtNLM"/>
    </source>
</evidence>
<gene>
    <name evidence="2" type="ORF">JOF56_004920</name>
</gene>
<accession>A0ABS4TJD2</accession>
<comment type="caution">
    <text evidence="2">The sequence shown here is derived from an EMBL/GenBank/DDBJ whole genome shotgun (WGS) entry which is preliminary data.</text>
</comment>
<sequence length="643" mass="68471">MDVVIDTPSGAISLVSFNSCETALNGFRRAAMPYVGLYGFSGPSYMATDSRSGGIALDAVPAAPMAAGAPQQQSGKAAAGQSESAAGQGTRQTPGHSTTNTHEAGVDEPDIVKTDGRRLVSIADGRLKVVDVASRKVTGTLDVPDVYVSNMLISGDRALLVTNQSNAIVYDMPMPPGRGKPMPGMPLGMGSKLLLVDLVGTPRILGSLAVDGGYVDARQIGSVARVVVRSQPKLKFAYPDGTRTPASLLSENREIVSSAPIDDWLPRYQLEREGAKSEGRLVDCNRISHPAYYTGTGMLTVLTLDLTRDLGTGDPVSVAADGDTVYGSGSSLYIADDHQSRMVPMTFDRTTTPGIPRLPDRTQIHRFDIAGSGPPKYAGSGEVEGTLLNQFSLSEHNGHLRVATTVGQPGGPNAPQQSHSMVTVLARGPNSLTEVGRVDGLGKGERIYAVRFFGPVGYVVTFRQVDPLYTLDLSQPAKPRVVGELKITGYSAYLHPVGEGKILGVGQEATDQGRRLGSQVSLFDVANPAAPNRLAQYQIEGGSSEVEYDAHAFLYWPERNLVVVPVMDTKIARSLNGDYQQANYALVLRIDQGRLTEAGRISHTNGMIRRSLVIGDELWTLSDAGLMVSGLDGLGQRAWIALR</sequence>
<evidence type="ECO:0000313" key="2">
    <source>
        <dbReference type="EMBL" id="MBP2324535.1"/>
    </source>
</evidence>
<dbReference type="EMBL" id="JAGINW010000001">
    <property type="protein sequence ID" value="MBP2324535.1"/>
    <property type="molecule type" value="Genomic_DNA"/>
</dbReference>
<dbReference type="RefSeq" id="WP_209641862.1">
    <property type="nucleotide sequence ID" value="NZ_JAGINW010000001.1"/>
</dbReference>
<dbReference type="Pfam" id="PF09826">
    <property type="entry name" value="Beta_propel"/>
    <property type="match status" value="1"/>
</dbReference>
<proteinExistence type="predicted"/>
<dbReference type="Proteomes" id="UP001519332">
    <property type="component" value="Unassembled WGS sequence"/>
</dbReference>
<feature type="compositionally biased region" description="Low complexity" evidence="1">
    <location>
        <begin position="66"/>
        <end position="89"/>
    </location>
</feature>
<dbReference type="SUPFAM" id="SSF82171">
    <property type="entry name" value="DPP6 N-terminal domain-like"/>
    <property type="match status" value="1"/>
</dbReference>
<protein>
    <recommendedName>
        <fullName evidence="4">Beta propeller domain-containing protein</fullName>
    </recommendedName>
</protein>
<feature type="region of interest" description="Disordered" evidence="1">
    <location>
        <begin position="66"/>
        <end position="111"/>
    </location>
</feature>
<evidence type="ECO:0000256" key="1">
    <source>
        <dbReference type="SAM" id="MobiDB-lite"/>
    </source>
</evidence>
<feature type="compositionally biased region" description="Polar residues" evidence="1">
    <location>
        <begin position="90"/>
        <end position="102"/>
    </location>
</feature>
<keyword evidence="3" id="KW-1185">Reference proteome</keyword>
<evidence type="ECO:0000313" key="3">
    <source>
        <dbReference type="Proteomes" id="UP001519332"/>
    </source>
</evidence>